<keyword evidence="2" id="KW-1185">Reference proteome</keyword>
<dbReference type="Proteomes" id="UP000051673">
    <property type="component" value="Unassembled WGS sequence"/>
</dbReference>
<dbReference type="PATRIC" id="fig|1620.3.peg.1672"/>
<gene>
    <name evidence="1" type="ORF">IV67_GL001635</name>
</gene>
<organism evidence="1 2">
    <name type="scientific">Weissella minor</name>
    <dbReference type="NCBI Taxonomy" id="1620"/>
    <lineage>
        <taxon>Bacteria</taxon>
        <taxon>Bacillati</taxon>
        <taxon>Bacillota</taxon>
        <taxon>Bacilli</taxon>
        <taxon>Lactobacillales</taxon>
        <taxon>Lactobacillaceae</taxon>
        <taxon>Weissella</taxon>
    </lineage>
</organism>
<accession>A0A0R2JJ62</accession>
<comment type="caution">
    <text evidence="1">The sequence shown here is derived from an EMBL/GenBank/DDBJ whole genome shotgun (WGS) entry which is preliminary data.</text>
</comment>
<proteinExistence type="predicted"/>
<name>A0A0R2JJ62_9LACO</name>
<dbReference type="STRING" id="1620.IV67_GL001635"/>
<evidence type="ECO:0000313" key="1">
    <source>
        <dbReference type="EMBL" id="KRN77280.1"/>
    </source>
</evidence>
<sequence>MHMVKQGHFAQVNQQKKMKNMHNKMPHTQGQTIQPNQLIDFMLVRYHLSKKRETLVEETNGRLIQEFMNLGQENPWSMHQIMKQVLQQIDVTIPWQFYQVILDSWHDTCQFLLKEVPAAPLNQKIMLVDDLDYETLVQMIGTKLATAWFVGQFKAMPDQLARVTDKQIEQLATSLIEDNQIDWDKVQEIYRGTETMVPTGVDNGTLQWIEQLNTYKKA</sequence>
<protein>
    <submittedName>
        <fullName evidence="1">Uncharacterized protein</fullName>
    </submittedName>
</protein>
<reference evidence="1 2" key="1">
    <citation type="journal article" date="2015" name="Genome Announc.">
        <title>Expanding the biotechnology potential of lactobacilli through comparative genomics of 213 strains and associated genera.</title>
        <authorList>
            <person name="Sun Z."/>
            <person name="Harris H.M."/>
            <person name="McCann A."/>
            <person name="Guo C."/>
            <person name="Argimon S."/>
            <person name="Zhang W."/>
            <person name="Yang X."/>
            <person name="Jeffery I.B."/>
            <person name="Cooney J.C."/>
            <person name="Kagawa T.F."/>
            <person name="Liu W."/>
            <person name="Song Y."/>
            <person name="Salvetti E."/>
            <person name="Wrobel A."/>
            <person name="Rasinkangas P."/>
            <person name="Parkhill J."/>
            <person name="Rea M.C."/>
            <person name="O'Sullivan O."/>
            <person name="Ritari J."/>
            <person name="Douillard F.P."/>
            <person name="Paul Ross R."/>
            <person name="Yang R."/>
            <person name="Briner A.E."/>
            <person name="Felis G.E."/>
            <person name="de Vos W.M."/>
            <person name="Barrangou R."/>
            <person name="Klaenhammer T.R."/>
            <person name="Caufield P.W."/>
            <person name="Cui Y."/>
            <person name="Zhang H."/>
            <person name="O'Toole P.W."/>
        </authorList>
    </citation>
    <scope>NUCLEOTIDE SEQUENCE [LARGE SCALE GENOMIC DNA]</scope>
    <source>
        <strain evidence="1 2">DSM 20014</strain>
    </source>
</reference>
<dbReference type="EMBL" id="JQCD01000021">
    <property type="protein sequence ID" value="KRN77280.1"/>
    <property type="molecule type" value="Genomic_DNA"/>
</dbReference>
<dbReference type="AlphaFoldDB" id="A0A0R2JJ62"/>
<evidence type="ECO:0000313" key="2">
    <source>
        <dbReference type="Proteomes" id="UP000051673"/>
    </source>
</evidence>